<feature type="compositionally biased region" description="Low complexity" evidence="1">
    <location>
        <begin position="117"/>
        <end position="128"/>
    </location>
</feature>
<feature type="region of interest" description="Disordered" evidence="1">
    <location>
        <begin position="98"/>
        <end position="140"/>
    </location>
</feature>
<feature type="region of interest" description="Disordered" evidence="1">
    <location>
        <begin position="373"/>
        <end position="410"/>
    </location>
</feature>
<feature type="compositionally biased region" description="Polar residues" evidence="1">
    <location>
        <begin position="234"/>
        <end position="317"/>
    </location>
</feature>
<sequence length="553" mass="61319">MTSVQSFSGLRSIRSSEKMHKSRSKVVKPILKKFSSQSEKNSLDLDRSWDEQDEPFRYQSSTGAWEAGVEDGAFYATGLNRTSSTKDVSFALGAEPTGRSSLSSMRFSNPHHSRSISGTSHVSVATSGSGSGAGAGVVGATSSSVAPRTFMHPFQQIPRTATPPISYANSLASSYVDNRDYSPTITEDEDYSSTNYDLADPTTSHVSLNQCNNHNSSSMTNIQYRQQQLLQQVPTSNLNSRSQPSLNHSGSISRRPTLTTHRTTSYSEGPRSHPSSLRINTTAAQSLSTTPARSSRLANVSSQTDLTTVEVSTSGSPSHPPLQKFSSPSSTVSSSISPVMRSSFEAVNFPRLRAKSDIDTATRQDHLREARRKFEAREQAKEEKYAREQIKRREREDNKRALEAERQAKAQRKEREAALLALEAAEMAEAALPHNKQHNRKSSGNSSGRPSTSRMRSSRTISQQHQQREQREQEQQQQAAAHQDPEKFASGNYESMETRTPPAFGQRAGTARAPSYEAPRRTQTAKRKTHGAWTAFILWLRTRLLRLKKTHKQ</sequence>
<organism evidence="2 3">
    <name type="scientific">Apiospora marii</name>
    <dbReference type="NCBI Taxonomy" id="335849"/>
    <lineage>
        <taxon>Eukaryota</taxon>
        <taxon>Fungi</taxon>
        <taxon>Dikarya</taxon>
        <taxon>Ascomycota</taxon>
        <taxon>Pezizomycotina</taxon>
        <taxon>Sordariomycetes</taxon>
        <taxon>Xylariomycetidae</taxon>
        <taxon>Amphisphaeriales</taxon>
        <taxon>Apiosporaceae</taxon>
        <taxon>Apiospora</taxon>
    </lineage>
</organism>
<feature type="compositionally biased region" description="Basic and acidic residues" evidence="1">
    <location>
        <begin position="41"/>
        <end position="52"/>
    </location>
</feature>
<evidence type="ECO:0000256" key="1">
    <source>
        <dbReference type="SAM" id="MobiDB-lite"/>
    </source>
</evidence>
<evidence type="ECO:0000313" key="3">
    <source>
        <dbReference type="Proteomes" id="UP001396898"/>
    </source>
</evidence>
<gene>
    <name evidence="2" type="ORF">PG991_010272</name>
</gene>
<accession>A0ABR1RHZ4</accession>
<feature type="region of interest" description="Disordered" evidence="1">
    <location>
        <begin position="431"/>
        <end position="528"/>
    </location>
</feature>
<keyword evidence="3" id="KW-1185">Reference proteome</keyword>
<evidence type="ECO:0000313" key="2">
    <source>
        <dbReference type="EMBL" id="KAK8012897.1"/>
    </source>
</evidence>
<dbReference type="Proteomes" id="UP001396898">
    <property type="component" value="Unassembled WGS sequence"/>
</dbReference>
<feature type="region of interest" description="Disordered" evidence="1">
    <location>
        <begin position="178"/>
        <end position="198"/>
    </location>
</feature>
<protein>
    <submittedName>
        <fullName evidence="2">Uncharacterized protein</fullName>
    </submittedName>
</protein>
<reference evidence="2 3" key="1">
    <citation type="submission" date="2023-01" db="EMBL/GenBank/DDBJ databases">
        <title>Analysis of 21 Apiospora genomes using comparative genomics revels a genus with tremendous synthesis potential of carbohydrate active enzymes and secondary metabolites.</title>
        <authorList>
            <person name="Sorensen T."/>
        </authorList>
    </citation>
    <scope>NUCLEOTIDE SEQUENCE [LARGE SCALE GENOMIC DNA]</scope>
    <source>
        <strain evidence="2 3">CBS 20057</strain>
    </source>
</reference>
<name>A0ABR1RHZ4_9PEZI</name>
<feature type="compositionally biased region" description="Low complexity" evidence="1">
    <location>
        <begin position="326"/>
        <end position="336"/>
    </location>
</feature>
<feature type="compositionally biased region" description="Polar residues" evidence="1">
    <location>
        <begin position="98"/>
        <end position="107"/>
    </location>
</feature>
<feature type="compositionally biased region" description="Low complexity" evidence="1">
    <location>
        <begin position="442"/>
        <end position="465"/>
    </location>
</feature>
<feature type="region of interest" description="Disordered" evidence="1">
    <location>
        <begin position="234"/>
        <end position="336"/>
    </location>
</feature>
<proteinExistence type="predicted"/>
<comment type="caution">
    <text evidence="2">The sequence shown here is derived from an EMBL/GenBank/DDBJ whole genome shotgun (WGS) entry which is preliminary data.</text>
</comment>
<dbReference type="EMBL" id="JAQQWI010000015">
    <property type="protein sequence ID" value="KAK8012897.1"/>
    <property type="molecule type" value="Genomic_DNA"/>
</dbReference>
<feature type="region of interest" description="Disordered" evidence="1">
    <location>
        <begin position="1"/>
        <end position="52"/>
    </location>
</feature>